<evidence type="ECO:0000313" key="2">
    <source>
        <dbReference type="EMBL" id="WVZ49833.1"/>
    </source>
</evidence>
<feature type="region of interest" description="Disordered" evidence="1">
    <location>
        <begin position="143"/>
        <end position="183"/>
    </location>
</feature>
<evidence type="ECO:0008006" key="4">
    <source>
        <dbReference type="Google" id="ProtNLM"/>
    </source>
</evidence>
<evidence type="ECO:0000313" key="3">
    <source>
        <dbReference type="Proteomes" id="UP001341281"/>
    </source>
</evidence>
<sequence>MCRVQWKHHTEEEATWEREEELRATYPGRPASPAPAPPLPAWAGPAIPAPHLLPPGPRPDQSPRAPFPPGLPPGPLGRALSAPSARAHVPLTARSHASVPSPSSRRRSRARAFPLLALADAPGMETPSPNLAHAFLNRSPLQIPQLPPRFPLLPPSPHCAGSGFQSRRAESPRPCLSPSPKAL</sequence>
<name>A0AAQ3SIP8_PASNO</name>
<feature type="compositionally biased region" description="Pro residues" evidence="1">
    <location>
        <begin position="145"/>
        <end position="157"/>
    </location>
</feature>
<keyword evidence="3" id="KW-1185">Reference proteome</keyword>
<feature type="compositionally biased region" description="Low complexity" evidence="1">
    <location>
        <begin position="93"/>
        <end position="103"/>
    </location>
</feature>
<evidence type="ECO:0000256" key="1">
    <source>
        <dbReference type="SAM" id="MobiDB-lite"/>
    </source>
</evidence>
<dbReference type="AlphaFoldDB" id="A0AAQ3SIP8"/>
<gene>
    <name evidence="2" type="ORF">U9M48_001159</name>
</gene>
<dbReference type="EMBL" id="CP144745">
    <property type="protein sequence ID" value="WVZ49833.1"/>
    <property type="molecule type" value="Genomic_DNA"/>
</dbReference>
<dbReference type="Proteomes" id="UP001341281">
    <property type="component" value="Chromosome 01"/>
</dbReference>
<reference evidence="2 3" key="1">
    <citation type="submission" date="2024-02" db="EMBL/GenBank/DDBJ databases">
        <title>High-quality chromosome-scale genome assembly of Pensacola bahiagrass (Paspalum notatum Flugge var. saurae).</title>
        <authorList>
            <person name="Vega J.M."/>
            <person name="Podio M."/>
            <person name="Orjuela J."/>
            <person name="Siena L.A."/>
            <person name="Pessino S.C."/>
            <person name="Combes M.C."/>
            <person name="Mariac C."/>
            <person name="Albertini E."/>
            <person name="Pupilli F."/>
            <person name="Ortiz J.P.A."/>
            <person name="Leblanc O."/>
        </authorList>
    </citation>
    <scope>NUCLEOTIDE SEQUENCE [LARGE SCALE GENOMIC DNA]</scope>
    <source>
        <strain evidence="2">R1</strain>
        <tissue evidence="2">Leaf</tissue>
    </source>
</reference>
<organism evidence="2 3">
    <name type="scientific">Paspalum notatum var. saurae</name>
    <dbReference type="NCBI Taxonomy" id="547442"/>
    <lineage>
        <taxon>Eukaryota</taxon>
        <taxon>Viridiplantae</taxon>
        <taxon>Streptophyta</taxon>
        <taxon>Embryophyta</taxon>
        <taxon>Tracheophyta</taxon>
        <taxon>Spermatophyta</taxon>
        <taxon>Magnoliopsida</taxon>
        <taxon>Liliopsida</taxon>
        <taxon>Poales</taxon>
        <taxon>Poaceae</taxon>
        <taxon>PACMAD clade</taxon>
        <taxon>Panicoideae</taxon>
        <taxon>Andropogonodae</taxon>
        <taxon>Paspaleae</taxon>
        <taxon>Paspalinae</taxon>
        <taxon>Paspalum</taxon>
    </lineage>
</organism>
<feature type="region of interest" description="Disordered" evidence="1">
    <location>
        <begin position="1"/>
        <end position="110"/>
    </location>
</feature>
<feature type="compositionally biased region" description="Pro residues" evidence="1">
    <location>
        <begin position="47"/>
        <end position="75"/>
    </location>
</feature>
<protein>
    <recommendedName>
        <fullName evidence="4">Chromo domain-containing protein</fullName>
    </recommendedName>
</protein>
<proteinExistence type="predicted"/>
<feature type="compositionally biased region" description="Pro residues" evidence="1">
    <location>
        <begin position="30"/>
        <end position="40"/>
    </location>
</feature>
<accession>A0AAQ3SIP8</accession>
<feature type="compositionally biased region" description="Basic and acidic residues" evidence="1">
    <location>
        <begin position="8"/>
        <end position="23"/>
    </location>
</feature>